<reference evidence="5 6" key="1">
    <citation type="submission" date="2015-10" db="EMBL/GenBank/DDBJ databases">
        <authorList>
            <person name="Gilbert D.G."/>
        </authorList>
    </citation>
    <scope>NUCLEOTIDE SEQUENCE [LARGE SCALE GENOMIC DNA]</scope>
    <source>
        <strain evidence="5">COMA1</strain>
    </source>
</reference>
<dbReference type="InterPro" id="IPR002182">
    <property type="entry name" value="NB-ARC"/>
</dbReference>
<dbReference type="Gene3D" id="3.40.50.300">
    <property type="entry name" value="P-loop containing nucleotide triphosphate hydrolases"/>
    <property type="match status" value="1"/>
</dbReference>
<dbReference type="PRINTS" id="PR00364">
    <property type="entry name" value="DISEASERSIST"/>
</dbReference>
<protein>
    <submittedName>
        <fullName evidence="5">WD repeat protein</fullName>
    </submittedName>
</protein>
<evidence type="ECO:0000256" key="2">
    <source>
        <dbReference type="ARBA" id="ARBA00022737"/>
    </source>
</evidence>
<dbReference type="Gene3D" id="1.10.8.430">
    <property type="entry name" value="Helical domain of apoptotic protease-activating factors"/>
    <property type="match status" value="1"/>
</dbReference>
<dbReference type="SUPFAM" id="SSF52540">
    <property type="entry name" value="P-loop containing nucleoside triphosphate hydrolases"/>
    <property type="match status" value="1"/>
</dbReference>
<keyword evidence="2" id="KW-0677">Repeat</keyword>
<feature type="repeat" description="WD" evidence="3">
    <location>
        <begin position="1110"/>
        <end position="1151"/>
    </location>
</feature>
<dbReference type="InterPro" id="IPR041452">
    <property type="entry name" value="APAF1_C"/>
</dbReference>
<dbReference type="InterPro" id="IPR015943">
    <property type="entry name" value="WD40/YVTN_repeat-like_dom_sf"/>
</dbReference>
<keyword evidence="1 3" id="KW-0853">WD repeat</keyword>
<dbReference type="InterPro" id="IPR027417">
    <property type="entry name" value="P-loop_NTPase"/>
</dbReference>
<dbReference type="Gene3D" id="3.40.50.10140">
    <property type="entry name" value="Toll/interleukin-1 receptor homology (TIR) domain"/>
    <property type="match status" value="1"/>
</dbReference>
<dbReference type="PANTHER" id="PTHR19848:SF8">
    <property type="entry name" value="F-BOX AND WD REPEAT DOMAIN CONTAINING 7"/>
    <property type="match status" value="1"/>
</dbReference>
<dbReference type="AlphaFoldDB" id="A0A0S4LIZ2"/>
<feature type="repeat" description="WD" evidence="3">
    <location>
        <begin position="774"/>
        <end position="815"/>
    </location>
</feature>
<feature type="repeat" description="WD" evidence="3">
    <location>
        <begin position="1194"/>
        <end position="1235"/>
    </location>
</feature>
<dbReference type="Gene3D" id="2.130.10.10">
    <property type="entry name" value="YVTN repeat-like/Quinoprotein amine dehydrogenase"/>
    <property type="match status" value="5"/>
</dbReference>
<dbReference type="PROSITE" id="PS50294">
    <property type="entry name" value="WD_REPEATS_REGION"/>
    <property type="match status" value="13"/>
</dbReference>
<sequence length="1274" mass="140787">MNPDVRDLIYVSYSHQDKAWLEKLFIFLKPYQRKGRLAVWADPYIQVGDLWRREIDQALPRAKVGLLLVSPHFLASDFIMDQEVPPLEMASENGHARLFCVPLSSSVVAPTGLDKYQWARPPHEALDLLPEPQQHAALVTIAQQLVEVFHGVQPDGVSCAAPESDVVIPPSPSPAAQRVVQPVAVSLGPQAARAVIYGVPSQRPHFQDRPEELNRLKLSLVQGRHGAIGLTGETTKIGVHGQGGIGKTVLAIALTNDEEVQRAFPDGIYWFTLGQEPDLIACQVEWLKALGDQAPVVSSASQGKQQLQRYLAEKTCLLILDDVWQTEHAVALDVIGPKSRLLITTRDATILTAVGAKEESVGVLSEQAAVQLLAEWSGVDPTKLPPEAVQVADSCQGVPLALALAGAQIHEGMDWATLLLALTEGDLEFLDHPYGSIFKSMKLSVQALSEADRGRYLELVIFPEDAHVPDVVIERLWHETAGLTAAQSQKLLSRFARKSLLLRKDERSRFGISFHDLQHDFLRLLTPDAASVHRRLLESYGPCAQRETSDWSWSNLAEGDSYGWRYLAYHLIQGNRRSELTMAAKDLRYLGKKIWLMGSNTVEGDIQFALHGAEHDQALQRLQRVLSQSAHLVTNQPYLEGVLTTLLSRVQGEPMLQGESQQLESSMHLPYVKAVWPIPDKPDPALVRTLGGHGDWVRSCAINVTGQWIVSGADDQMIKVWDRHTGECLRTLKGHSGEVRSCAIDPTGQWIVSGSSDGMVKIWDLHTGDCLRTLKGHSAEVTSCAIDPTGQWIVSGSSDGTVKIWDHRTGRCLRRLEGHSDEVTSCAIDPTGQWIVSGSGDQTLRIWDRRTGECLRTLEGRGTWITSCAIDPTGQWIVSGSSDGTVKVWDRHTGECLRTLKGHSDWVRNCVIDLTGHWIVSGADDQTVKVWDRRTGECQRTLEGHSGPVTSCVIDPTGQWIVSGSGDQTLRIWDRRTGEYPRTLESHGDWVTSCAIDPTGQWIVSGSGDQTLRIWDRRTGECLRTLEGHSGPVTSCVIDPTGQWIVSGSGDQTLRVWDRRMGECLRRLEGHDDGVRSCAIDPTGQWIVSGSGDQTLRIWDRRTGECLRKLEGHDGGVRSCAIDPTGQWIVSGSSDQTLRIWDRRTGECLRRLEGHDDGVRSCAIDPTGQWLVSGLGDGTLKVWDWRTGECLRRLEGHSDGVWSCAIDPMGQWLVSGSADRGIRVWDLATGRLMSLLRVDGGIWGVAWVPHINQFVAVGVRGIYVFELVLPPRRS</sequence>
<dbReference type="EMBL" id="CZQA01000010">
    <property type="protein sequence ID" value="CUS37477.1"/>
    <property type="molecule type" value="Genomic_DNA"/>
</dbReference>
<dbReference type="InterPro" id="IPR020472">
    <property type="entry name" value="WD40_PAC1"/>
</dbReference>
<dbReference type="PROSITE" id="PS00678">
    <property type="entry name" value="WD_REPEATS_1"/>
    <property type="match status" value="2"/>
</dbReference>
<evidence type="ECO:0000259" key="4">
    <source>
        <dbReference type="PROSITE" id="PS50104"/>
    </source>
</evidence>
<name>A0A0S4LIZ2_9BACT</name>
<dbReference type="GO" id="GO:0043531">
    <property type="term" value="F:ADP binding"/>
    <property type="evidence" value="ECO:0007669"/>
    <property type="project" value="InterPro"/>
</dbReference>
<organism evidence="5 6">
    <name type="scientific">Candidatus Nitrospira nitrosa</name>
    <dbReference type="NCBI Taxonomy" id="1742972"/>
    <lineage>
        <taxon>Bacteria</taxon>
        <taxon>Pseudomonadati</taxon>
        <taxon>Nitrospirota</taxon>
        <taxon>Nitrospiria</taxon>
        <taxon>Nitrospirales</taxon>
        <taxon>Nitrospiraceae</taxon>
        <taxon>Nitrospira</taxon>
    </lineage>
</organism>
<dbReference type="Proteomes" id="UP000199032">
    <property type="component" value="Unassembled WGS sequence"/>
</dbReference>
<dbReference type="CDD" id="cd00200">
    <property type="entry name" value="WD40"/>
    <property type="match status" value="3"/>
</dbReference>
<dbReference type="SUPFAM" id="SSF50978">
    <property type="entry name" value="WD40 repeat-like"/>
    <property type="match status" value="2"/>
</dbReference>
<dbReference type="InterPro" id="IPR036388">
    <property type="entry name" value="WH-like_DNA-bd_sf"/>
</dbReference>
<dbReference type="Pfam" id="PF13676">
    <property type="entry name" value="TIR_2"/>
    <property type="match status" value="1"/>
</dbReference>
<dbReference type="InterPro" id="IPR019775">
    <property type="entry name" value="WD40_repeat_CS"/>
</dbReference>
<dbReference type="Gene3D" id="1.25.40.370">
    <property type="match status" value="1"/>
</dbReference>
<feature type="repeat" description="WD" evidence="3">
    <location>
        <begin position="732"/>
        <end position="773"/>
    </location>
</feature>
<dbReference type="PRINTS" id="PR00320">
    <property type="entry name" value="GPROTEINBRPT"/>
</dbReference>
<evidence type="ECO:0000313" key="6">
    <source>
        <dbReference type="Proteomes" id="UP000199032"/>
    </source>
</evidence>
<dbReference type="STRING" id="1742972.COMA1_40073"/>
<dbReference type="OrthoDB" id="9812686at2"/>
<dbReference type="InterPro" id="IPR000157">
    <property type="entry name" value="TIR_dom"/>
</dbReference>
<feature type="repeat" description="WD" evidence="3">
    <location>
        <begin position="1152"/>
        <end position="1193"/>
    </location>
</feature>
<dbReference type="Pfam" id="PF00400">
    <property type="entry name" value="WD40"/>
    <property type="match status" value="13"/>
</dbReference>
<feature type="repeat" description="WD" evidence="3">
    <location>
        <begin position="984"/>
        <end position="1025"/>
    </location>
</feature>
<dbReference type="PROSITE" id="PS50231">
    <property type="entry name" value="RICIN_B_LECTIN"/>
    <property type="match status" value="2"/>
</dbReference>
<dbReference type="InterPro" id="IPR035897">
    <property type="entry name" value="Toll_tir_struct_dom_sf"/>
</dbReference>
<evidence type="ECO:0000256" key="3">
    <source>
        <dbReference type="PROSITE-ProRule" id="PRU00221"/>
    </source>
</evidence>
<feature type="repeat" description="WD" evidence="3">
    <location>
        <begin position="858"/>
        <end position="899"/>
    </location>
</feature>
<proteinExistence type="predicted"/>
<keyword evidence="6" id="KW-1185">Reference proteome</keyword>
<dbReference type="Gene3D" id="1.10.10.10">
    <property type="entry name" value="Winged helix-like DNA-binding domain superfamily/Winged helix DNA-binding domain"/>
    <property type="match status" value="1"/>
</dbReference>
<dbReference type="Pfam" id="PF00931">
    <property type="entry name" value="NB-ARC"/>
    <property type="match status" value="1"/>
</dbReference>
<dbReference type="SMART" id="SM00320">
    <property type="entry name" value="WD40"/>
    <property type="match status" value="14"/>
</dbReference>
<dbReference type="InterPro" id="IPR001680">
    <property type="entry name" value="WD40_rpt"/>
</dbReference>
<dbReference type="PROSITE" id="PS50104">
    <property type="entry name" value="TIR"/>
    <property type="match status" value="1"/>
</dbReference>
<dbReference type="GO" id="GO:0007165">
    <property type="term" value="P:signal transduction"/>
    <property type="evidence" value="ECO:0007669"/>
    <property type="project" value="InterPro"/>
</dbReference>
<dbReference type="SUPFAM" id="SSF52200">
    <property type="entry name" value="Toll/Interleukin receptor TIR domain"/>
    <property type="match status" value="1"/>
</dbReference>
<feature type="repeat" description="WD" evidence="3">
    <location>
        <begin position="900"/>
        <end position="941"/>
    </location>
</feature>
<gene>
    <name evidence="5" type="ORF">COMA1_40073</name>
</gene>
<dbReference type="GO" id="GO:0005829">
    <property type="term" value="C:cytosol"/>
    <property type="evidence" value="ECO:0007669"/>
    <property type="project" value="UniProtKB-ARBA"/>
</dbReference>
<feature type="repeat" description="WD" evidence="3">
    <location>
        <begin position="690"/>
        <end position="731"/>
    </location>
</feature>
<feature type="repeat" description="WD" evidence="3">
    <location>
        <begin position="816"/>
        <end position="857"/>
    </location>
</feature>
<feature type="repeat" description="WD" evidence="3">
    <location>
        <begin position="942"/>
        <end position="983"/>
    </location>
</feature>
<dbReference type="InterPro" id="IPR042197">
    <property type="entry name" value="Apaf_helical"/>
</dbReference>
<dbReference type="PROSITE" id="PS50082">
    <property type="entry name" value="WD_REPEATS_2"/>
    <property type="match status" value="13"/>
</dbReference>
<dbReference type="Pfam" id="PF17908">
    <property type="entry name" value="APAF1_C"/>
    <property type="match status" value="1"/>
</dbReference>
<feature type="domain" description="TIR" evidence="4">
    <location>
        <begin position="5"/>
        <end position="149"/>
    </location>
</feature>
<accession>A0A0S4LIZ2</accession>
<evidence type="ECO:0000313" key="5">
    <source>
        <dbReference type="EMBL" id="CUS37477.1"/>
    </source>
</evidence>
<dbReference type="InterPro" id="IPR036322">
    <property type="entry name" value="WD40_repeat_dom_sf"/>
</dbReference>
<feature type="repeat" description="WD" evidence="3">
    <location>
        <begin position="1026"/>
        <end position="1067"/>
    </location>
</feature>
<dbReference type="PANTHER" id="PTHR19848">
    <property type="entry name" value="WD40 REPEAT PROTEIN"/>
    <property type="match status" value="1"/>
</dbReference>
<evidence type="ECO:0000256" key="1">
    <source>
        <dbReference type="ARBA" id="ARBA00022574"/>
    </source>
</evidence>
<feature type="repeat" description="WD" evidence="3">
    <location>
        <begin position="1068"/>
        <end position="1109"/>
    </location>
</feature>